<reference evidence="2 3" key="1">
    <citation type="submission" date="2017-03" db="EMBL/GenBank/DDBJ databases">
        <authorList>
            <person name="Afonso C.L."/>
            <person name="Miller P.J."/>
            <person name="Scott M.A."/>
            <person name="Spackman E."/>
            <person name="Goraichik I."/>
            <person name="Dimitrov K.M."/>
            <person name="Suarez D.L."/>
            <person name="Swayne D.E."/>
        </authorList>
    </citation>
    <scope>NUCLEOTIDE SEQUENCE [LARGE SCALE GENOMIC DNA]</scope>
    <source>
        <strain evidence="2">PRJEB14757</strain>
    </source>
</reference>
<dbReference type="EMBL" id="FWEV01000308">
    <property type="protein sequence ID" value="SLM32367.1"/>
    <property type="molecule type" value="Genomic_DNA"/>
</dbReference>
<feature type="chain" id="PRO_5013297642" evidence="1">
    <location>
        <begin position="25"/>
        <end position="174"/>
    </location>
</feature>
<dbReference type="OrthoDB" id="238106at2"/>
<protein>
    <submittedName>
        <fullName evidence="2">Uncharacterized protein</fullName>
    </submittedName>
</protein>
<keyword evidence="3" id="KW-1185">Reference proteome</keyword>
<accession>A0A1W1HIM3</accession>
<dbReference type="RefSeq" id="WP_080801990.1">
    <property type="nucleotide sequence ID" value="NZ_LT828542.1"/>
</dbReference>
<evidence type="ECO:0000313" key="3">
    <source>
        <dbReference type="Proteomes" id="UP000191931"/>
    </source>
</evidence>
<gene>
    <name evidence="2" type="ORF">MTBBW1_640008</name>
</gene>
<dbReference type="Pfam" id="PF06727">
    <property type="entry name" value="DUF1207"/>
    <property type="match status" value="1"/>
</dbReference>
<evidence type="ECO:0000313" key="2">
    <source>
        <dbReference type="EMBL" id="SLM32367.1"/>
    </source>
</evidence>
<organism evidence="2 3">
    <name type="scientific">Desulfamplus magnetovallimortis</name>
    <dbReference type="NCBI Taxonomy" id="1246637"/>
    <lineage>
        <taxon>Bacteria</taxon>
        <taxon>Pseudomonadati</taxon>
        <taxon>Thermodesulfobacteriota</taxon>
        <taxon>Desulfobacteria</taxon>
        <taxon>Desulfobacterales</taxon>
        <taxon>Desulfobacteraceae</taxon>
        <taxon>Desulfamplus</taxon>
    </lineage>
</organism>
<dbReference type="InterPro" id="IPR009599">
    <property type="entry name" value="DUF1207"/>
</dbReference>
<dbReference type="STRING" id="1246637.MTBBW1_640008"/>
<feature type="signal peptide" evidence="1">
    <location>
        <begin position="1"/>
        <end position="24"/>
    </location>
</feature>
<evidence type="ECO:0000256" key="1">
    <source>
        <dbReference type="SAM" id="SignalP"/>
    </source>
</evidence>
<proteinExistence type="predicted"/>
<dbReference type="Proteomes" id="UP000191931">
    <property type="component" value="Unassembled WGS sequence"/>
</dbReference>
<keyword evidence="1" id="KW-0732">Signal</keyword>
<sequence>MSKVSIRIILISSLLSLLASNVYSQDNSEPGRYNKGGSLLFPQGQLFYLSMASPKEPRTHITYVVLKLPDESIETGNGIEEDDSINIGSVGFGDSFGLVRWSGWGDDDAWQLNISGAVLAQFNMDADSMDLINADYIIGFPLSYRNDHFSARARFFSPVMQYLLKKQKDVDFED</sequence>
<name>A0A1W1HIM3_9BACT</name>
<dbReference type="AlphaFoldDB" id="A0A1W1HIM3"/>